<dbReference type="PROSITE" id="PS51257">
    <property type="entry name" value="PROKAR_LIPOPROTEIN"/>
    <property type="match status" value="1"/>
</dbReference>
<dbReference type="eggNOG" id="COG3170">
    <property type="taxonomic scope" value="Bacteria"/>
</dbReference>
<evidence type="ECO:0000313" key="3">
    <source>
        <dbReference type="EMBL" id="EHB91891.1"/>
    </source>
</evidence>
<dbReference type="SMART" id="SM00235">
    <property type="entry name" value="ZnMc"/>
    <property type="match status" value="1"/>
</dbReference>
<sequence>MKKILLVVCLYCGMISCNNNEDVQPDVVLTKSLSQPVTRSVSGNSEFITLPCGMTVEKRDSLYILGGDMLLSQEQIDLLSQPQPRSAVVNAWVRYWNAGKVYYEFAPGFSSVNDAQAAFREWESKTGIRFYPKTSSTKDYIVFGNSTERYTSSSYLGMKGGVQNLLIWPGSGAGAVVHELGHAIGLFHEQCRSDRDQYVTIHWDNIEPKKEYNFDIYHGLAGYDVGPFDFESVMIYTSSAFLKEGLNPLYNFTMTKKDGGAWLLDNSSLSAGDVAGVKFLYGPPYVSLQTELDEGYQYTDYWDYYDANTLYFFSDQERKNRITTTSSRLVTIQESRYVKQGSPQVSVNSSDYGIIIPAGTTQYSLGRSWHWGQNDYGNTDYVDEYVYVMNPGL</sequence>
<accession>G5HBC5</accession>
<organism evidence="3 4">
    <name type="scientific">Alistipes indistinctus YIT 12060</name>
    <dbReference type="NCBI Taxonomy" id="742725"/>
    <lineage>
        <taxon>Bacteria</taxon>
        <taxon>Pseudomonadati</taxon>
        <taxon>Bacteroidota</taxon>
        <taxon>Bacteroidia</taxon>
        <taxon>Bacteroidales</taxon>
        <taxon>Rikenellaceae</taxon>
        <taxon>Alistipes</taxon>
    </lineage>
</organism>
<feature type="binding site" evidence="1">
    <location>
        <position position="188"/>
    </location>
    <ligand>
        <name>Zn(2+)</name>
        <dbReference type="ChEBI" id="CHEBI:29105"/>
        <note>catalytic</note>
    </ligand>
</feature>
<keyword evidence="4" id="KW-1185">Reference proteome</keyword>
<dbReference type="PANTHER" id="PTHR10127">
    <property type="entry name" value="DISCOIDIN, CUB, EGF, LAMININ , AND ZINC METALLOPROTEASE DOMAIN CONTAINING"/>
    <property type="match status" value="1"/>
</dbReference>
<gene>
    <name evidence="3" type="ORF">HMPREF9450_01940</name>
</gene>
<feature type="domain" description="Peptidase M12A" evidence="2">
    <location>
        <begin position="86"/>
        <end position="284"/>
    </location>
</feature>
<dbReference type="PANTHER" id="PTHR10127:SF850">
    <property type="entry name" value="METALLOENDOPEPTIDASE"/>
    <property type="match status" value="1"/>
</dbReference>
<dbReference type="GO" id="GO:0006508">
    <property type="term" value="P:proteolysis"/>
    <property type="evidence" value="ECO:0007669"/>
    <property type="project" value="UniProtKB-KW"/>
</dbReference>
<dbReference type="InterPro" id="IPR006026">
    <property type="entry name" value="Peptidase_Metallo"/>
</dbReference>
<name>G5HBC5_9BACT</name>
<reference evidence="3 4" key="1">
    <citation type="submission" date="2011-08" db="EMBL/GenBank/DDBJ databases">
        <title>The Genome Sequence of Alistipes indistinctus YIT 12060.</title>
        <authorList>
            <consortium name="The Broad Institute Genome Sequencing Platform"/>
            <person name="Earl A."/>
            <person name="Ward D."/>
            <person name="Feldgarden M."/>
            <person name="Gevers D."/>
            <person name="Morotomi M."/>
            <person name="Young S.K."/>
            <person name="Zeng Q."/>
            <person name="Gargeya S."/>
            <person name="Fitzgerald M."/>
            <person name="Haas B."/>
            <person name="Abouelleil A."/>
            <person name="Alvarado L."/>
            <person name="Arachchi H.M."/>
            <person name="Berlin A."/>
            <person name="Brown A."/>
            <person name="Chapman S.B."/>
            <person name="Chen Z."/>
            <person name="Dunbar C."/>
            <person name="Freedman E."/>
            <person name="Gearin G."/>
            <person name="Gellesch M."/>
            <person name="Goldberg J."/>
            <person name="Griggs A."/>
            <person name="Gujja S."/>
            <person name="Heiman D."/>
            <person name="Howarth C."/>
            <person name="Larson L."/>
            <person name="Lui A."/>
            <person name="MacDonald P.J.P."/>
            <person name="Montmayeur A."/>
            <person name="Murphy C."/>
            <person name="Neiman D."/>
            <person name="Pearson M."/>
            <person name="Priest M."/>
            <person name="Roberts A."/>
            <person name="Saif S."/>
            <person name="Shea T."/>
            <person name="Shenoy N."/>
            <person name="Sisk P."/>
            <person name="Stolte C."/>
            <person name="Sykes S."/>
            <person name="Wortman J."/>
            <person name="Nusbaum C."/>
            <person name="Birren B."/>
        </authorList>
    </citation>
    <scope>NUCLEOTIDE SEQUENCE [LARGE SCALE GENOMIC DNA]</scope>
    <source>
        <strain evidence="3 4">YIT 12060</strain>
    </source>
</reference>
<keyword evidence="1" id="KW-0378">Hydrolase</keyword>
<dbReference type="OrthoDB" id="8455098at2"/>
<proteinExistence type="predicted"/>
<dbReference type="Pfam" id="PF01400">
    <property type="entry name" value="Astacin"/>
    <property type="match status" value="1"/>
</dbReference>
<dbReference type="HOGENOM" id="CLU_017286_2_0_10"/>
<comment type="caution">
    <text evidence="1">Lacks conserved residue(s) required for the propagation of feature annotation.</text>
</comment>
<feature type="binding site" evidence="1">
    <location>
        <position position="178"/>
    </location>
    <ligand>
        <name>Zn(2+)</name>
        <dbReference type="ChEBI" id="CHEBI:29105"/>
        <note>catalytic</note>
    </ligand>
</feature>
<dbReference type="EMBL" id="ADLD01000013">
    <property type="protein sequence ID" value="EHB91891.1"/>
    <property type="molecule type" value="Genomic_DNA"/>
</dbReference>
<dbReference type="SUPFAM" id="SSF55486">
    <property type="entry name" value="Metalloproteases ('zincins'), catalytic domain"/>
    <property type="match status" value="1"/>
</dbReference>
<evidence type="ECO:0000313" key="4">
    <source>
        <dbReference type="Proteomes" id="UP000006008"/>
    </source>
</evidence>
<feature type="binding site" evidence="1">
    <location>
        <position position="182"/>
    </location>
    <ligand>
        <name>Zn(2+)</name>
        <dbReference type="ChEBI" id="CHEBI:29105"/>
        <note>catalytic</note>
    </ligand>
</feature>
<dbReference type="RefSeq" id="WP_009134746.1">
    <property type="nucleotide sequence ID" value="NZ_CP102250.1"/>
</dbReference>
<keyword evidence="1" id="KW-0645">Protease</keyword>
<dbReference type="Gene3D" id="3.40.390.10">
    <property type="entry name" value="Collagenase (Catalytic Domain)"/>
    <property type="match status" value="1"/>
</dbReference>
<dbReference type="AlphaFoldDB" id="G5HBC5"/>
<dbReference type="GeneID" id="92815033"/>
<protein>
    <recommendedName>
        <fullName evidence="2">Peptidase M12A domain-containing protein</fullName>
    </recommendedName>
</protein>
<dbReference type="STRING" id="742725.HMPREF9450_01940"/>
<comment type="caution">
    <text evidence="3">The sequence shown here is derived from an EMBL/GenBank/DDBJ whole genome shotgun (WGS) entry which is preliminary data.</text>
</comment>
<comment type="cofactor">
    <cofactor evidence="1">
        <name>Zn(2+)</name>
        <dbReference type="ChEBI" id="CHEBI:29105"/>
    </cofactor>
    <text evidence="1">Binds 1 zinc ion per subunit.</text>
</comment>
<dbReference type="GO" id="GO:0008270">
    <property type="term" value="F:zinc ion binding"/>
    <property type="evidence" value="ECO:0007669"/>
    <property type="project" value="UniProtKB-UniRule"/>
</dbReference>
<dbReference type="InterPro" id="IPR024079">
    <property type="entry name" value="MetalloPept_cat_dom_sf"/>
</dbReference>
<feature type="active site" evidence="1">
    <location>
        <position position="179"/>
    </location>
</feature>
<dbReference type="PROSITE" id="PS51864">
    <property type="entry name" value="ASTACIN"/>
    <property type="match status" value="1"/>
</dbReference>
<dbReference type="GO" id="GO:0004222">
    <property type="term" value="F:metalloendopeptidase activity"/>
    <property type="evidence" value="ECO:0007669"/>
    <property type="project" value="UniProtKB-UniRule"/>
</dbReference>
<evidence type="ECO:0000256" key="1">
    <source>
        <dbReference type="PROSITE-ProRule" id="PRU01211"/>
    </source>
</evidence>
<evidence type="ECO:0000259" key="2">
    <source>
        <dbReference type="PROSITE" id="PS51864"/>
    </source>
</evidence>
<keyword evidence="1" id="KW-0479">Metal-binding</keyword>
<dbReference type="PRINTS" id="PR00480">
    <property type="entry name" value="ASTACIN"/>
</dbReference>
<dbReference type="InterPro" id="IPR001506">
    <property type="entry name" value="Peptidase_M12A"/>
</dbReference>
<keyword evidence="1" id="KW-0862">Zinc</keyword>
<dbReference type="Proteomes" id="UP000006008">
    <property type="component" value="Unassembled WGS sequence"/>
</dbReference>
<keyword evidence="1" id="KW-0482">Metalloprotease</keyword>
<dbReference type="PATRIC" id="fig|742725.3.peg.2036"/>